<protein>
    <submittedName>
        <fullName evidence="1">Uncharacterized protein</fullName>
    </submittedName>
</protein>
<evidence type="ECO:0000313" key="2">
    <source>
        <dbReference type="Proteomes" id="UP001160550"/>
    </source>
</evidence>
<proteinExistence type="predicted"/>
<accession>A0ABT6MX24</accession>
<sequence>MQQALSQIESIRSALVGSFYSRFAVGDGFDLYFDGFVLSAREITSPDETSINSTFVDAYPPAQSTANSGCIAKSAVIAACLSAPVSAVELLADSSLLLTFSNNVAVRLLTDTPIVDWHWAITETGGDPYTGCFVTCVAPGDIQGSMPNNSFKPKPLRGSA</sequence>
<evidence type="ECO:0000313" key="1">
    <source>
        <dbReference type="EMBL" id="MDH7454483.1"/>
    </source>
</evidence>
<dbReference type="RefSeq" id="WP_280943700.1">
    <property type="nucleotide sequence ID" value="NZ_JARYGX010000027.1"/>
</dbReference>
<dbReference type="EMBL" id="JARYGX010000027">
    <property type="protein sequence ID" value="MDH7454483.1"/>
    <property type="molecule type" value="Genomic_DNA"/>
</dbReference>
<keyword evidence="2" id="KW-1185">Reference proteome</keyword>
<reference evidence="1" key="2">
    <citation type="submission" date="2023-04" db="EMBL/GenBank/DDBJ databases">
        <authorList>
            <person name="Sun J.-Q."/>
        </authorList>
    </citation>
    <scope>NUCLEOTIDE SEQUENCE</scope>
    <source>
        <strain evidence="1">CC-YY355</strain>
    </source>
</reference>
<gene>
    <name evidence="1" type="ORF">QF205_15585</name>
</gene>
<name>A0ABT6MX24_9GAMM</name>
<reference evidence="1" key="1">
    <citation type="journal article" date="2007" name="Int. J. Syst. Evol. Microbiol.">
        <title>Luteimonas composti sp. nov., a moderately thermophilic bacterium isolated from food waste.</title>
        <authorList>
            <person name="Young C.C."/>
            <person name="Kampfer P."/>
            <person name="Chen W.M."/>
            <person name="Yen W.S."/>
            <person name="Arun A.B."/>
            <person name="Lai W.A."/>
            <person name="Shen F.T."/>
            <person name="Rekha P.D."/>
            <person name="Lin K.Y."/>
            <person name="Chou J.H."/>
        </authorList>
    </citation>
    <scope>NUCLEOTIDE SEQUENCE</scope>
    <source>
        <strain evidence="1">CC-YY355</strain>
    </source>
</reference>
<organism evidence="1 2">
    <name type="scientific">Luteimonas composti</name>
    <dbReference type="NCBI Taxonomy" id="398257"/>
    <lineage>
        <taxon>Bacteria</taxon>
        <taxon>Pseudomonadati</taxon>
        <taxon>Pseudomonadota</taxon>
        <taxon>Gammaproteobacteria</taxon>
        <taxon>Lysobacterales</taxon>
        <taxon>Lysobacteraceae</taxon>
        <taxon>Luteimonas</taxon>
    </lineage>
</organism>
<comment type="caution">
    <text evidence="1">The sequence shown here is derived from an EMBL/GenBank/DDBJ whole genome shotgun (WGS) entry which is preliminary data.</text>
</comment>
<dbReference type="Proteomes" id="UP001160550">
    <property type="component" value="Unassembled WGS sequence"/>
</dbReference>